<evidence type="ECO:0000259" key="1">
    <source>
        <dbReference type="Pfam" id="PF12146"/>
    </source>
</evidence>
<dbReference type="EMBL" id="JADOXO010000128">
    <property type="protein sequence ID" value="KAF9812589.1"/>
    <property type="molecule type" value="Genomic_DNA"/>
</dbReference>
<proteinExistence type="predicted"/>
<protein>
    <recommendedName>
        <fullName evidence="1">Serine aminopeptidase S33 domain-containing protein</fullName>
    </recommendedName>
</protein>
<reference evidence="2" key="2">
    <citation type="journal article" name="Front. Microbiol.">
        <title>Degradative Capacity of Two Strains of Rhodonia placenta: From Phenotype to Genotype.</title>
        <authorList>
            <person name="Kolle M."/>
            <person name="Horta M.A.C."/>
            <person name="Nowrousian M."/>
            <person name="Ohm R.A."/>
            <person name="Benz J.P."/>
            <person name="Pilgard A."/>
        </authorList>
    </citation>
    <scope>NUCLEOTIDE SEQUENCE</scope>
    <source>
        <strain evidence="2">FPRL280</strain>
    </source>
</reference>
<dbReference type="Proteomes" id="UP000639403">
    <property type="component" value="Unassembled WGS sequence"/>
</dbReference>
<evidence type="ECO:0000313" key="2">
    <source>
        <dbReference type="EMBL" id="KAF9812589.1"/>
    </source>
</evidence>
<comment type="caution">
    <text evidence="2">The sequence shown here is derived from an EMBL/GenBank/DDBJ whole genome shotgun (WGS) entry which is preliminary data.</text>
</comment>
<accession>A0A8H7P0P6</accession>
<dbReference type="InterPro" id="IPR029058">
    <property type="entry name" value="AB_hydrolase_fold"/>
</dbReference>
<sequence>MSSNTTAYAEAWLRGPADHPFYTRTYLPPDASAPRAAVLFIHGFAEHVGRHEHAHRIWAQRGLAVVAFDQRGFGRTALSKHEGWRGETYGKTSHREQIEDIEWFVRYVGKRWEGSPVFLAGQSMASGGALALAFPTQARAPPDPSTTARLAGVLACSPLLRQTTPVPRLMRRVGGAAANVLPWMAFPAVVPVEDLSHDPAMNEATDRDPLIRKQGTLRGLADMFNRGEDVVERGYRRWPRELPVLVIHGTADKVTSPQASQEFVEKLDASDKKLSLIEGGFHELTHEPEGVKERFWDECVEWILAHANAGAAPVSRL</sequence>
<dbReference type="AlphaFoldDB" id="A0A8H7P0P6"/>
<organism evidence="2 3">
    <name type="scientific">Rhodonia placenta</name>
    <dbReference type="NCBI Taxonomy" id="104341"/>
    <lineage>
        <taxon>Eukaryota</taxon>
        <taxon>Fungi</taxon>
        <taxon>Dikarya</taxon>
        <taxon>Basidiomycota</taxon>
        <taxon>Agaricomycotina</taxon>
        <taxon>Agaricomycetes</taxon>
        <taxon>Polyporales</taxon>
        <taxon>Adustoporiaceae</taxon>
        <taxon>Rhodonia</taxon>
    </lineage>
</organism>
<dbReference type="Gene3D" id="3.40.50.1820">
    <property type="entry name" value="alpha/beta hydrolase"/>
    <property type="match status" value="1"/>
</dbReference>
<dbReference type="Pfam" id="PF12146">
    <property type="entry name" value="Hydrolase_4"/>
    <property type="match status" value="1"/>
</dbReference>
<name>A0A8H7P0P6_9APHY</name>
<dbReference type="PANTHER" id="PTHR11614">
    <property type="entry name" value="PHOSPHOLIPASE-RELATED"/>
    <property type="match status" value="1"/>
</dbReference>
<dbReference type="SUPFAM" id="SSF53474">
    <property type="entry name" value="alpha/beta-Hydrolases"/>
    <property type="match status" value="1"/>
</dbReference>
<dbReference type="InterPro" id="IPR051044">
    <property type="entry name" value="MAG_DAG_Lipase"/>
</dbReference>
<feature type="domain" description="Serine aminopeptidase S33" evidence="1">
    <location>
        <begin position="33"/>
        <end position="289"/>
    </location>
</feature>
<evidence type="ECO:0000313" key="3">
    <source>
        <dbReference type="Proteomes" id="UP000639403"/>
    </source>
</evidence>
<reference evidence="2" key="1">
    <citation type="submission" date="2020-11" db="EMBL/GenBank/DDBJ databases">
        <authorList>
            <person name="Koelle M."/>
            <person name="Horta M.A.C."/>
            <person name="Nowrousian M."/>
            <person name="Ohm R.A."/>
            <person name="Benz P."/>
            <person name="Pilgard A."/>
        </authorList>
    </citation>
    <scope>NUCLEOTIDE SEQUENCE</scope>
    <source>
        <strain evidence="2">FPRL280</strain>
    </source>
</reference>
<dbReference type="InterPro" id="IPR022742">
    <property type="entry name" value="Hydrolase_4"/>
</dbReference>
<gene>
    <name evidence="2" type="ORF">IEO21_06111</name>
</gene>